<dbReference type="Proteomes" id="UP001596550">
    <property type="component" value="Unassembled WGS sequence"/>
</dbReference>
<evidence type="ECO:0000256" key="1">
    <source>
        <dbReference type="ARBA" id="ARBA00022729"/>
    </source>
</evidence>
<dbReference type="Pfam" id="PF18962">
    <property type="entry name" value="Por_Secre_tail"/>
    <property type="match status" value="1"/>
</dbReference>
<comment type="caution">
    <text evidence="4">The sequence shown here is derived from an EMBL/GenBank/DDBJ whole genome shotgun (WGS) entry which is preliminary data.</text>
</comment>
<name>A0ABW2M0D5_9FLAO</name>
<reference evidence="5" key="1">
    <citation type="journal article" date="2019" name="Int. J. Syst. Evol. Microbiol.">
        <title>The Global Catalogue of Microorganisms (GCM) 10K type strain sequencing project: providing services to taxonomists for standard genome sequencing and annotation.</title>
        <authorList>
            <consortium name="The Broad Institute Genomics Platform"/>
            <consortium name="The Broad Institute Genome Sequencing Center for Infectious Disease"/>
            <person name="Wu L."/>
            <person name="Ma J."/>
        </authorList>
    </citation>
    <scope>NUCLEOTIDE SEQUENCE [LARGE SCALE GENOMIC DNA]</scope>
    <source>
        <strain evidence="5">CCUG 54781</strain>
    </source>
</reference>
<dbReference type="PANTHER" id="PTHR42754:SF1">
    <property type="entry name" value="LIPOPROTEIN"/>
    <property type="match status" value="1"/>
</dbReference>
<accession>A0ABW2M0D5</accession>
<protein>
    <submittedName>
        <fullName evidence="4">T9SS type A sorting domain-containing protein</fullName>
    </submittedName>
</protein>
<keyword evidence="1 2" id="KW-0732">Signal</keyword>
<dbReference type="SUPFAM" id="SSF50998">
    <property type="entry name" value="Quinoprotein alcohol dehydrogenase-like"/>
    <property type="match status" value="1"/>
</dbReference>
<feature type="chain" id="PRO_5045182043" evidence="2">
    <location>
        <begin position="20"/>
        <end position="523"/>
    </location>
</feature>
<dbReference type="EMBL" id="JBHTCR010000007">
    <property type="protein sequence ID" value="MFC7348078.1"/>
    <property type="molecule type" value="Genomic_DNA"/>
</dbReference>
<evidence type="ECO:0000313" key="4">
    <source>
        <dbReference type="EMBL" id="MFC7348078.1"/>
    </source>
</evidence>
<feature type="domain" description="Secretion system C-terminal sorting" evidence="3">
    <location>
        <begin position="451"/>
        <end position="521"/>
    </location>
</feature>
<sequence length="523" mass="56122">MKYFKSILLILLLSSVAKSQIPTIQWQKSFGGSNNETAKSIVQTPDGGYISAGFSNSSDGNAIINHGDNDFWIVKMNASGTFQWQRSLGGSGDDQANSICTTSDGGYVVAGFTNSTDGDITLNKGYADYWIVKLNSQGNIVWQKTFGGTSQDIATSVKQTTDGGYIVAGYSSSSNGDITGNHGLTTTDYWILKLDSSGNLQWQKSLGGSNSERAFEIQQTTDGGYIIAGDTYSSNSGDVSTTTLGIRDFWIVKIGNTGNILWEKRFGGSGEDNAYSIAQTSDSGYIVSGNTTSTNGNIVSNNGQGDFWIIKLDALGNLQWQNALGSVTYDQAYSVRQTHDGSYVAAGYLSSNTGVAEGEPLASTQFWVVKLDNFGNLLWQKSYGGSGNEGAYSIIPTSDGGLALAGYSNSNPDSGDVTGNHGQLDFWIVKLSGSKESLGTTESNTPEKPQIYPNPAKDVLHINHIPKESTVTIFDLVGRKIFSKKYSQANTSIDTSLFANGMYILQINNAEKDTFSEKLIIKK</sequence>
<dbReference type="RefSeq" id="WP_378181074.1">
    <property type="nucleotide sequence ID" value="NZ_JBHTCR010000007.1"/>
</dbReference>
<evidence type="ECO:0000259" key="3">
    <source>
        <dbReference type="Pfam" id="PF18962"/>
    </source>
</evidence>
<organism evidence="4 5">
    <name type="scientific">Chryseobacterium zhengzhouense</name>
    <dbReference type="NCBI Taxonomy" id="1636086"/>
    <lineage>
        <taxon>Bacteria</taxon>
        <taxon>Pseudomonadati</taxon>
        <taxon>Bacteroidota</taxon>
        <taxon>Flavobacteriia</taxon>
        <taxon>Flavobacteriales</taxon>
        <taxon>Weeksellaceae</taxon>
        <taxon>Chryseobacterium group</taxon>
        <taxon>Chryseobacterium</taxon>
    </lineage>
</organism>
<dbReference type="PANTHER" id="PTHR42754">
    <property type="entry name" value="ENDOGLUCANASE"/>
    <property type="match status" value="1"/>
</dbReference>
<feature type="signal peptide" evidence="2">
    <location>
        <begin position="1"/>
        <end position="19"/>
    </location>
</feature>
<gene>
    <name evidence="4" type="ORF">ACFQO9_15275</name>
</gene>
<dbReference type="InterPro" id="IPR026444">
    <property type="entry name" value="Secre_tail"/>
</dbReference>
<keyword evidence="5" id="KW-1185">Reference proteome</keyword>
<dbReference type="NCBIfam" id="TIGR04183">
    <property type="entry name" value="Por_Secre_tail"/>
    <property type="match status" value="1"/>
</dbReference>
<proteinExistence type="predicted"/>
<evidence type="ECO:0000313" key="5">
    <source>
        <dbReference type="Proteomes" id="UP001596550"/>
    </source>
</evidence>
<evidence type="ECO:0000256" key="2">
    <source>
        <dbReference type="SAM" id="SignalP"/>
    </source>
</evidence>
<dbReference type="InterPro" id="IPR011047">
    <property type="entry name" value="Quinoprotein_ADH-like_sf"/>
</dbReference>